<reference evidence="9" key="1">
    <citation type="submission" date="2015-12" db="EMBL/GenBank/DDBJ databases">
        <authorList>
            <person name="Tikhonova T.V."/>
            <person name="Pavlov A.R."/>
            <person name="Beletsky A.V."/>
            <person name="Mardanov A.V."/>
            <person name="Sorokin D.Y."/>
            <person name="Ravin N.V."/>
            <person name="Popov V.O."/>
        </authorList>
    </citation>
    <scope>NUCLEOTIDE SEQUENCE</scope>
    <source>
        <strain evidence="9">DSM 14787</strain>
    </source>
</reference>
<dbReference type="InterPro" id="IPR000172">
    <property type="entry name" value="GMC_OxRdtase_N"/>
</dbReference>
<evidence type="ECO:0000259" key="7">
    <source>
        <dbReference type="Pfam" id="PF00732"/>
    </source>
</evidence>
<dbReference type="KEGG" id="tni:TVNIR_3323"/>
<feature type="domain" description="Glucose-methanol-choline oxidoreductase N-terminal" evidence="7">
    <location>
        <begin position="262"/>
        <end position="371"/>
    </location>
</feature>
<keyword evidence="4" id="KW-0274">FAD</keyword>
<sequence>MNCQVDHTTAANTTYDAVIVGSGVSGSIIAKELSDNGFHVLVLEAGPGHEFTVPAYQQYLERFYAAPTKDNNSPYPENSNAPMPRSPDTRKLQPGETDGSSYLVQKGPLAIDSTYTRVVGGTTMHWEAKALRMLPQDFEMRSRFGVGLDWPLGYQQLAPYYRKAEFELGVSADVEDQNYLGMDFGDDYVFPMRRMPPSYLDKMLARNLDGTEVVLDGETYSLAIRSTPQARNGIPNPGYDNGRGYTPVGAVSVHPAEEGGRCQGNINCTPICPVQAKYSAKKTLAKALATGRVDLLAQTVASRVHVGPDGRVSHIEYKAYRDPSSSEHTTGTVRGRIFVLAANAVENARLMLASGLPGRSGLIGRNLMDHAYLLTWGLTPEIAGSLRGTQCTSGIEDLRGGPFRRRQAAFRVGVHNDGWGWATGSPYTDLDEFVDKQNAFGAALRHKLVDRLSRQVLLACMVEALPEPSNRITVEGGYKDSLGNLRPIVSYGISDYTMAGVSCARQLSRRLYQRLGAEDCTTYSPIDYGYVSYQGDGYVIRGGNHWAGTHVMGDARNHSVVDWRQRSWDHENLYLVGAGSMPTIGTANTTLTLSALSFLSAKHMVRELKQHQATTTAAANS</sequence>
<name>L0DZE6_THIND</name>
<keyword evidence="3" id="KW-0285">Flavoprotein</keyword>
<comment type="cofactor">
    <cofactor evidence="1">
        <name>FAD</name>
        <dbReference type="ChEBI" id="CHEBI:57692"/>
    </cofactor>
</comment>
<dbReference type="OrthoDB" id="9787779at2"/>
<dbReference type="PANTHER" id="PTHR42784:SF1">
    <property type="entry name" value="PYRANOSE 2-OXIDASE"/>
    <property type="match status" value="1"/>
</dbReference>
<dbReference type="InterPro" id="IPR036188">
    <property type="entry name" value="FAD/NAD-bd_sf"/>
</dbReference>
<dbReference type="SUPFAM" id="SSF51905">
    <property type="entry name" value="FAD/NAD(P)-binding domain"/>
    <property type="match status" value="1"/>
</dbReference>
<dbReference type="InterPro" id="IPR051473">
    <property type="entry name" value="P2Ox-like"/>
</dbReference>
<evidence type="ECO:0000256" key="4">
    <source>
        <dbReference type="ARBA" id="ARBA00022827"/>
    </source>
</evidence>
<dbReference type="HOGENOM" id="CLU_008878_4_1_6"/>
<evidence type="ECO:0000256" key="5">
    <source>
        <dbReference type="ARBA" id="ARBA00023002"/>
    </source>
</evidence>
<dbReference type="Pfam" id="PF13450">
    <property type="entry name" value="NAD_binding_8"/>
    <property type="match status" value="1"/>
</dbReference>
<dbReference type="Pfam" id="PF05199">
    <property type="entry name" value="GMC_oxred_C"/>
    <property type="match status" value="1"/>
</dbReference>
<evidence type="ECO:0000256" key="6">
    <source>
        <dbReference type="SAM" id="MobiDB-lite"/>
    </source>
</evidence>
<keyword evidence="10" id="KW-1185">Reference proteome</keyword>
<comment type="similarity">
    <text evidence="2">Belongs to the GMC oxidoreductase family.</text>
</comment>
<organism evidence="9 10">
    <name type="scientific">Thioalkalivibrio nitratireducens (strain DSM 14787 / UNIQEM 213 / ALEN2)</name>
    <dbReference type="NCBI Taxonomy" id="1255043"/>
    <lineage>
        <taxon>Bacteria</taxon>
        <taxon>Pseudomonadati</taxon>
        <taxon>Pseudomonadota</taxon>
        <taxon>Gammaproteobacteria</taxon>
        <taxon>Chromatiales</taxon>
        <taxon>Ectothiorhodospiraceae</taxon>
        <taxon>Thioalkalivibrio</taxon>
    </lineage>
</organism>
<dbReference type="Gene3D" id="3.50.50.60">
    <property type="entry name" value="FAD/NAD(P)-binding domain"/>
    <property type="match status" value="2"/>
</dbReference>
<dbReference type="GO" id="GO:0016614">
    <property type="term" value="F:oxidoreductase activity, acting on CH-OH group of donors"/>
    <property type="evidence" value="ECO:0007669"/>
    <property type="project" value="InterPro"/>
</dbReference>
<feature type="region of interest" description="Disordered" evidence="6">
    <location>
        <begin position="67"/>
        <end position="103"/>
    </location>
</feature>
<dbReference type="PATRIC" id="fig|1255043.3.peg.3353"/>
<evidence type="ECO:0000256" key="2">
    <source>
        <dbReference type="ARBA" id="ARBA00010790"/>
    </source>
</evidence>
<evidence type="ECO:0000256" key="3">
    <source>
        <dbReference type="ARBA" id="ARBA00022630"/>
    </source>
</evidence>
<dbReference type="Proteomes" id="UP000010809">
    <property type="component" value="Chromosome"/>
</dbReference>
<keyword evidence="5" id="KW-0560">Oxidoreductase</keyword>
<dbReference type="RefSeq" id="WP_015260058.1">
    <property type="nucleotide sequence ID" value="NC_019902.2"/>
</dbReference>
<dbReference type="GO" id="GO:0050660">
    <property type="term" value="F:flavin adenine dinucleotide binding"/>
    <property type="evidence" value="ECO:0007669"/>
    <property type="project" value="InterPro"/>
</dbReference>
<dbReference type="InterPro" id="IPR007867">
    <property type="entry name" value="GMC_OxRtase_C"/>
</dbReference>
<dbReference type="AlphaFoldDB" id="L0DZE6"/>
<dbReference type="Pfam" id="PF00732">
    <property type="entry name" value="GMC_oxred_N"/>
    <property type="match status" value="1"/>
</dbReference>
<gene>
    <name evidence="9" type="ordered locus">TVNIR_3323</name>
</gene>
<evidence type="ECO:0000256" key="1">
    <source>
        <dbReference type="ARBA" id="ARBA00001974"/>
    </source>
</evidence>
<dbReference type="EMBL" id="CP003989">
    <property type="protein sequence ID" value="AGA34959.1"/>
    <property type="molecule type" value="Genomic_DNA"/>
</dbReference>
<proteinExistence type="inferred from homology"/>
<evidence type="ECO:0000313" key="9">
    <source>
        <dbReference type="EMBL" id="AGA34959.1"/>
    </source>
</evidence>
<evidence type="ECO:0000313" key="10">
    <source>
        <dbReference type="Proteomes" id="UP000010809"/>
    </source>
</evidence>
<protein>
    <submittedName>
        <fullName evidence="9">Glucose-methanol-choline (GMC) oxidoreductase:NAD binding site</fullName>
    </submittedName>
</protein>
<dbReference type="PANTHER" id="PTHR42784">
    <property type="entry name" value="PYRANOSE 2-OXIDASE"/>
    <property type="match status" value="1"/>
</dbReference>
<feature type="compositionally biased region" description="Polar residues" evidence="6">
    <location>
        <begin position="69"/>
        <end position="81"/>
    </location>
</feature>
<dbReference type="eggNOG" id="COG2303">
    <property type="taxonomic scope" value="Bacteria"/>
</dbReference>
<accession>L0DZE6</accession>
<evidence type="ECO:0000259" key="8">
    <source>
        <dbReference type="Pfam" id="PF05199"/>
    </source>
</evidence>
<feature type="domain" description="Glucose-methanol-choline oxidoreductase C-terminal" evidence="8">
    <location>
        <begin position="466"/>
        <end position="596"/>
    </location>
</feature>
<dbReference type="STRING" id="1255043.TVNIR_3323"/>